<gene>
    <name evidence="4" type="ORF">FYK55_15685</name>
</gene>
<keyword evidence="4" id="KW-0482">Metalloprotease</keyword>
<feature type="compositionally biased region" description="Basic and acidic residues" evidence="1">
    <location>
        <begin position="1"/>
        <end position="10"/>
    </location>
</feature>
<feature type="region of interest" description="Disordered" evidence="1">
    <location>
        <begin position="1"/>
        <end position="54"/>
    </location>
</feature>
<keyword evidence="2" id="KW-0472">Membrane</keyword>
<dbReference type="Proteomes" id="UP000324479">
    <property type="component" value="Unassembled WGS sequence"/>
</dbReference>
<proteinExistence type="predicted"/>
<dbReference type="GO" id="GO:0080120">
    <property type="term" value="P:CAAX-box protein maturation"/>
    <property type="evidence" value="ECO:0007669"/>
    <property type="project" value="UniProtKB-ARBA"/>
</dbReference>
<dbReference type="InterPro" id="IPR003675">
    <property type="entry name" value="Rce1/LyrA-like_dom"/>
</dbReference>
<evidence type="ECO:0000256" key="1">
    <source>
        <dbReference type="SAM" id="MobiDB-lite"/>
    </source>
</evidence>
<dbReference type="GO" id="GO:0004175">
    <property type="term" value="F:endopeptidase activity"/>
    <property type="evidence" value="ECO:0007669"/>
    <property type="project" value="UniProtKB-ARBA"/>
</dbReference>
<organism evidence="4 5">
    <name type="scientific">Roseiconus nitratireducens</name>
    <dbReference type="NCBI Taxonomy" id="2605748"/>
    <lineage>
        <taxon>Bacteria</taxon>
        <taxon>Pseudomonadati</taxon>
        <taxon>Planctomycetota</taxon>
        <taxon>Planctomycetia</taxon>
        <taxon>Pirellulales</taxon>
        <taxon>Pirellulaceae</taxon>
        <taxon>Roseiconus</taxon>
    </lineage>
</organism>
<feature type="transmembrane region" description="Helical" evidence="2">
    <location>
        <begin position="115"/>
        <end position="142"/>
    </location>
</feature>
<dbReference type="Pfam" id="PF02517">
    <property type="entry name" value="Rce1-like"/>
    <property type="match status" value="1"/>
</dbReference>
<name>A0A5M6D7I8_9BACT</name>
<keyword evidence="4" id="KW-0378">Hydrolase</keyword>
<feature type="compositionally biased region" description="Polar residues" evidence="1">
    <location>
        <begin position="42"/>
        <end position="54"/>
    </location>
</feature>
<feature type="transmembrane region" description="Helical" evidence="2">
    <location>
        <begin position="243"/>
        <end position="268"/>
    </location>
</feature>
<accession>A0A5M6D7I8</accession>
<evidence type="ECO:0000256" key="2">
    <source>
        <dbReference type="SAM" id="Phobius"/>
    </source>
</evidence>
<reference evidence="4 5" key="1">
    <citation type="submission" date="2019-08" db="EMBL/GenBank/DDBJ databases">
        <authorList>
            <person name="Dhanesh K."/>
            <person name="Kumar G."/>
            <person name="Sasikala C."/>
            <person name="Venkata Ramana C."/>
        </authorList>
    </citation>
    <scope>NUCLEOTIDE SEQUENCE [LARGE SCALE GENOMIC DNA]</scope>
    <source>
        <strain evidence="4 5">JC645</strain>
    </source>
</reference>
<comment type="caution">
    <text evidence="4">The sequence shown here is derived from an EMBL/GenBank/DDBJ whole genome shotgun (WGS) entry which is preliminary data.</text>
</comment>
<feature type="transmembrane region" description="Helical" evidence="2">
    <location>
        <begin position="200"/>
        <end position="223"/>
    </location>
</feature>
<keyword evidence="5" id="KW-1185">Reference proteome</keyword>
<feature type="transmembrane region" description="Helical" evidence="2">
    <location>
        <begin position="275"/>
        <end position="296"/>
    </location>
</feature>
<feature type="transmembrane region" description="Helical" evidence="2">
    <location>
        <begin position="308"/>
        <end position="327"/>
    </location>
</feature>
<dbReference type="GO" id="GO:0008237">
    <property type="term" value="F:metallopeptidase activity"/>
    <property type="evidence" value="ECO:0007669"/>
    <property type="project" value="UniProtKB-KW"/>
</dbReference>
<dbReference type="PANTHER" id="PTHR36435:SF1">
    <property type="entry name" value="CAAX AMINO TERMINAL PROTEASE FAMILY PROTEIN"/>
    <property type="match status" value="1"/>
</dbReference>
<dbReference type="GO" id="GO:0006508">
    <property type="term" value="P:proteolysis"/>
    <property type="evidence" value="ECO:0007669"/>
    <property type="project" value="UniProtKB-KW"/>
</dbReference>
<protein>
    <submittedName>
        <fullName evidence="4">CPBP family intramembrane metalloprotease</fullName>
    </submittedName>
</protein>
<dbReference type="AlphaFoldDB" id="A0A5M6D7I8"/>
<dbReference type="EMBL" id="VWOX01000008">
    <property type="protein sequence ID" value="KAA5542242.1"/>
    <property type="molecule type" value="Genomic_DNA"/>
</dbReference>
<keyword evidence="4" id="KW-0645">Protease</keyword>
<evidence type="ECO:0000313" key="5">
    <source>
        <dbReference type="Proteomes" id="UP000324479"/>
    </source>
</evidence>
<sequence length="350" mass="36960">MQDEHDHFPEDPSNDSQGSMVNPYEVGRDTAPPTDPSGIPTVPTTLPDPTSVASAATRPRTWTVVAIPLVSLATFFITSSVMVAIAFLVVHGTVDRKLLGDPEAMKAVSGSRIGLILLVVVPQLALVLPSVLAALVSPVGFAKRLSLVRGHWPIWAWIAAAAATPLVGWVSSIVVGSLMEESENLRMMSDIFRGHGANGFLIPLALLIGATPAICEELLFRGYVQTRLVRARGPLRGILVSSLLFAAFHMDWVHVVAVFPLGLYLGFVAWRSGSLLPAMLGHFVNNAISVFAVVLSPEDPSIEPSAEMVTFLLTVISAGLLGAALTLTASVRFAGPKEVASAPSDPLGPA</sequence>
<keyword evidence="2" id="KW-0812">Transmembrane</keyword>
<keyword evidence="2" id="KW-1133">Transmembrane helix</keyword>
<feature type="domain" description="CAAX prenyl protease 2/Lysostaphin resistance protein A-like" evidence="3">
    <location>
        <begin position="201"/>
        <end position="288"/>
    </location>
</feature>
<dbReference type="InterPro" id="IPR052710">
    <property type="entry name" value="CAAX_protease"/>
</dbReference>
<evidence type="ECO:0000313" key="4">
    <source>
        <dbReference type="EMBL" id="KAA5542242.1"/>
    </source>
</evidence>
<feature type="transmembrane region" description="Helical" evidence="2">
    <location>
        <begin position="154"/>
        <end position="179"/>
    </location>
</feature>
<dbReference type="RefSeq" id="WP_150077389.1">
    <property type="nucleotide sequence ID" value="NZ_VWOX01000008.1"/>
</dbReference>
<dbReference type="PANTHER" id="PTHR36435">
    <property type="entry name" value="SLR1288 PROTEIN"/>
    <property type="match status" value="1"/>
</dbReference>
<evidence type="ECO:0000259" key="3">
    <source>
        <dbReference type="Pfam" id="PF02517"/>
    </source>
</evidence>
<feature type="transmembrane region" description="Helical" evidence="2">
    <location>
        <begin position="69"/>
        <end position="94"/>
    </location>
</feature>